<dbReference type="EMBL" id="JAABNR010000002">
    <property type="protein sequence ID" value="NBZ86546.1"/>
    <property type="molecule type" value="Genomic_DNA"/>
</dbReference>
<dbReference type="PANTHER" id="PTHR42781:SF1">
    <property type="entry name" value="THIAMINE IMPORT ATP-BINDING PROTEIN THIQ"/>
    <property type="match status" value="1"/>
</dbReference>
<keyword evidence="3" id="KW-0997">Cell inner membrane</keyword>
<sequence length="233" mass="24426">MAPSDGLSFDMTVTQGAFRLRAGFSLPRGARVAVLGGSGAGKSTLLMALAGFVPAMGSILWQGQEIGGLEPGERPVAMLFQDQNLFPHLTLMQNLGLALNPRLRLGPDQRARISAVLERLGLGGMETRRPSELSGGQQGRAALGRVLLQNRPILALDEPFSALGPALKADLLALVAELAAEAGTTVLMVTHDPEDARRFASHVVLVHDGLADAPVETGAIFADPPPALRAYLG</sequence>
<evidence type="ECO:0000259" key="8">
    <source>
        <dbReference type="PROSITE" id="PS50893"/>
    </source>
</evidence>
<evidence type="ECO:0000256" key="1">
    <source>
        <dbReference type="ARBA" id="ARBA00022448"/>
    </source>
</evidence>
<dbReference type="Gene3D" id="3.40.50.300">
    <property type="entry name" value="P-loop containing nucleotide triphosphate hydrolases"/>
    <property type="match status" value="1"/>
</dbReference>
<dbReference type="Proteomes" id="UP001193501">
    <property type="component" value="Unassembled WGS sequence"/>
</dbReference>
<dbReference type="InterPro" id="IPR050093">
    <property type="entry name" value="ABC_SmlMolc_Importer"/>
</dbReference>
<dbReference type="GO" id="GO:0005524">
    <property type="term" value="F:ATP binding"/>
    <property type="evidence" value="ECO:0007669"/>
    <property type="project" value="UniProtKB-KW"/>
</dbReference>
<dbReference type="PROSITE" id="PS50893">
    <property type="entry name" value="ABC_TRANSPORTER_2"/>
    <property type="match status" value="1"/>
</dbReference>
<dbReference type="AlphaFoldDB" id="A0AAE4Y810"/>
<keyword evidence="10" id="KW-1185">Reference proteome</keyword>
<keyword evidence="2" id="KW-1003">Cell membrane</keyword>
<keyword evidence="5 9" id="KW-0067">ATP-binding</keyword>
<dbReference type="PANTHER" id="PTHR42781">
    <property type="entry name" value="SPERMIDINE/PUTRESCINE IMPORT ATP-BINDING PROTEIN POTA"/>
    <property type="match status" value="1"/>
</dbReference>
<evidence type="ECO:0000256" key="5">
    <source>
        <dbReference type="ARBA" id="ARBA00022840"/>
    </source>
</evidence>
<evidence type="ECO:0000256" key="7">
    <source>
        <dbReference type="ARBA" id="ARBA00023136"/>
    </source>
</evidence>
<dbReference type="Pfam" id="PF00005">
    <property type="entry name" value="ABC_tran"/>
    <property type="match status" value="1"/>
</dbReference>
<keyword evidence="6" id="KW-1278">Translocase</keyword>
<evidence type="ECO:0000256" key="2">
    <source>
        <dbReference type="ARBA" id="ARBA00022475"/>
    </source>
</evidence>
<name>A0AAE4Y810_9RHOB</name>
<evidence type="ECO:0000256" key="3">
    <source>
        <dbReference type="ARBA" id="ARBA00022519"/>
    </source>
</evidence>
<dbReference type="SUPFAM" id="SSF52540">
    <property type="entry name" value="P-loop containing nucleoside triphosphate hydrolases"/>
    <property type="match status" value="1"/>
</dbReference>
<dbReference type="InterPro" id="IPR003439">
    <property type="entry name" value="ABC_transporter-like_ATP-bd"/>
</dbReference>
<feature type="domain" description="ABC transporter" evidence="8">
    <location>
        <begin position="2"/>
        <end position="233"/>
    </location>
</feature>
<proteinExistence type="predicted"/>
<dbReference type="InterPro" id="IPR027417">
    <property type="entry name" value="P-loop_NTPase"/>
</dbReference>
<keyword evidence="1" id="KW-0813">Transport</keyword>
<evidence type="ECO:0000313" key="10">
    <source>
        <dbReference type="Proteomes" id="UP001193501"/>
    </source>
</evidence>
<protein>
    <submittedName>
        <fullName evidence="9">ATP-binding cassette domain-containing protein</fullName>
    </submittedName>
</protein>
<dbReference type="RefSeq" id="WP_168773348.1">
    <property type="nucleotide sequence ID" value="NZ_JAABNR010000002.1"/>
</dbReference>
<organism evidence="9 10">
    <name type="scientific">Stagnihabitans tardus</name>
    <dbReference type="NCBI Taxonomy" id="2699202"/>
    <lineage>
        <taxon>Bacteria</taxon>
        <taxon>Pseudomonadati</taxon>
        <taxon>Pseudomonadota</taxon>
        <taxon>Alphaproteobacteria</taxon>
        <taxon>Rhodobacterales</taxon>
        <taxon>Paracoccaceae</taxon>
        <taxon>Stagnihabitans</taxon>
    </lineage>
</organism>
<reference evidence="9" key="1">
    <citation type="submission" date="2020-01" db="EMBL/GenBank/DDBJ databases">
        <authorList>
            <person name="Chen W.-M."/>
        </authorList>
    </citation>
    <scope>NUCLEOTIDE SEQUENCE</scope>
    <source>
        <strain evidence="9">CYK-10</strain>
    </source>
</reference>
<gene>
    <name evidence="9" type="ORF">GV832_03060</name>
</gene>
<dbReference type="InterPro" id="IPR003593">
    <property type="entry name" value="AAA+_ATPase"/>
</dbReference>
<keyword evidence="7" id="KW-0472">Membrane</keyword>
<dbReference type="SMART" id="SM00382">
    <property type="entry name" value="AAA"/>
    <property type="match status" value="1"/>
</dbReference>
<dbReference type="GO" id="GO:0016887">
    <property type="term" value="F:ATP hydrolysis activity"/>
    <property type="evidence" value="ECO:0007669"/>
    <property type="project" value="InterPro"/>
</dbReference>
<accession>A0AAE4Y810</accession>
<keyword evidence="4" id="KW-0547">Nucleotide-binding</keyword>
<evidence type="ECO:0000313" key="9">
    <source>
        <dbReference type="EMBL" id="NBZ86546.1"/>
    </source>
</evidence>
<evidence type="ECO:0000256" key="6">
    <source>
        <dbReference type="ARBA" id="ARBA00022967"/>
    </source>
</evidence>
<comment type="caution">
    <text evidence="9">The sequence shown here is derived from an EMBL/GenBank/DDBJ whole genome shotgun (WGS) entry which is preliminary data.</text>
</comment>
<evidence type="ECO:0000256" key="4">
    <source>
        <dbReference type="ARBA" id="ARBA00022741"/>
    </source>
</evidence>